<feature type="region of interest" description="Disordered" evidence="1">
    <location>
        <begin position="1"/>
        <end position="46"/>
    </location>
</feature>
<reference evidence="2 3" key="1">
    <citation type="journal article" date="2010" name="Nature">
        <title>Genome sequence of the palaeopolyploid soybean.</title>
        <authorList>
            <person name="Schmutz J."/>
            <person name="Cannon S.B."/>
            <person name="Schlueter J."/>
            <person name="Ma J."/>
            <person name="Mitros T."/>
            <person name="Nelson W."/>
            <person name="Hyten D.L."/>
            <person name="Song Q."/>
            <person name="Thelen J.J."/>
            <person name="Cheng J."/>
            <person name="Xu D."/>
            <person name="Hellsten U."/>
            <person name="May G.D."/>
            <person name="Yu Y."/>
            <person name="Sakurai T."/>
            <person name="Umezawa T."/>
            <person name="Bhattacharyya M.K."/>
            <person name="Sandhu D."/>
            <person name="Valliyodan B."/>
            <person name="Lindquist E."/>
            <person name="Peto M."/>
            <person name="Grant D."/>
            <person name="Shu S."/>
            <person name="Goodstein D."/>
            <person name="Barry K."/>
            <person name="Futrell-Griggs M."/>
            <person name="Abernathy B."/>
            <person name="Du J."/>
            <person name="Tian Z."/>
            <person name="Zhu L."/>
            <person name="Gill N."/>
            <person name="Joshi T."/>
            <person name="Libault M."/>
            <person name="Sethuraman A."/>
            <person name="Zhang X.-C."/>
            <person name="Shinozaki K."/>
            <person name="Nguyen H.T."/>
            <person name="Wing R.A."/>
            <person name="Cregan P."/>
            <person name="Specht J."/>
            <person name="Grimwood J."/>
            <person name="Rokhsar D."/>
            <person name="Stacey G."/>
            <person name="Shoemaker R.C."/>
            <person name="Jackson S.A."/>
        </authorList>
    </citation>
    <scope>NUCLEOTIDE SEQUENCE</scope>
    <source>
        <strain evidence="3">cv. Williams 82</strain>
        <tissue evidence="2">Callus</tissue>
    </source>
</reference>
<dbReference type="EnsemblPlants" id="KRG95535">
    <property type="protein sequence ID" value="KRG95535"/>
    <property type="gene ID" value="GLYMA_19G156600"/>
</dbReference>
<gene>
    <name evidence="2" type="ORF">GLYMA_19G156600</name>
</gene>
<keyword evidence="4" id="KW-1185">Reference proteome</keyword>
<dbReference type="Gramene" id="KRG95535">
    <property type="protein sequence ID" value="KRG95535"/>
    <property type="gene ID" value="GLYMA_19G156600"/>
</dbReference>
<evidence type="ECO:0000313" key="4">
    <source>
        <dbReference type="Proteomes" id="UP000008827"/>
    </source>
</evidence>
<evidence type="ECO:0000313" key="3">
    <source>
        <dbReference type="EnsemblPlants" id="KRG95535"/>
    </source>
</evidence>
<feature type="compositionally biased region" description="Basic and acidic residues" evidence="1">
    <location>
        <begin position="25"/>
        <end position="38"/>
    </location>
</feature>
<accession>A0A0R0EMP9</accession>
<organism evidence="2">
    <name type="scientific">Glycine max</name>
    <name type="common">Soybean</name>
    <name type="synonym">Glycine hispida</name>
    <dbReference type="NCBI Taxonomy" id="3847"/>
    <lineage>
        <taxon>Eukaryota</taxon>
        <taxon>Viridiplantae</taxon>
        <taxon>Streptophyta</taxon>
        <taxon>Embryophyta</taxon>
        <taxon>Tracheophyta</taxon>
        <taxon>Spermatophyta</taxon>
        <taxon>Magnoliopsida</taxon>
        <taxon>eudicotyledons</taxon>
        <taxon>Gunneridae</taxon>
        <taxon>Pentapetalae</taxon>
        <taxon>rosids</taxon>
        <taxon>fabids</taxon>
        <taxon>Fabales</taxon>
        <taxon>Fabaceae</taxon>
        <taxon>Papilionoideae</taxon>
        <taxon>50 kb inversion clade</taxon>
        <taxon>NPAAA clade</taxon>
        <taxon>indigoferoid/millettioid clade</taxon>
        <taxon>Phaseoleae</taxon>
        <taxon>Glycine</taxon>
        <taxon>Glycine subgen. Soja</taxon>
    </lineage>
</organism>
<evidence type="ECO:0000256" key="1">
    <source>
        <dbReference type="SAM" id="MobiDB-lite"/>
    </source>
</evidence>
<proteinExistence type="predicted"/>
<dbReference type="EMBL" id="CM000852">
    <property type="protein sequence ID" value="KRG95535.1"/>
    <property type="molecule type" value="Genomic_DNA"/>
</dbReference>
<dbReference type="AlphaFoldDB" id="A0A0R0EMP9"/>
<evidence type="ECO:0000313" key="2">
    <source>
        <dbReference type="EMBL" id="KRG95535.1"/>
    </source>
</evidence>
<reference evidence="2" key="3">
    <citation type="submission" date="2018-07" db="EMBL/GenBank/DDBJ databases">
        <title>WGS assembly of Glycine max.</title>
        <authorList>
            <person name="Schmutz J."/>
            <person name="Cannon S."/>
            <person name="Schlueter J."/>
            <person name="Ma J."/>
            <person name="Mitros T."/>
            <person name="Nelson W."/>
            <person name="Hyten D."/>
            <person name="Song Q."/>
            <person name="Thelen J."/>
            <person name="Cheng J."/>
            <person name="Xu D."/>
            <person name="Hellsten U."/>
            <person name="May G."/>
            <person name="Yu Y."/>
            <person name="Sakurai T."/>
            <person name="Umezawa T."/>
            <person name="Bhattacharyya M."/>
            <person name="Sandhu D."/>
            <person name="Valliyodan B."/>
            <person name="Lindquist E."/>
            <person name="Peto M."/>
            <person name="Grant D."/>
            <person name="Shu S."/>
            <person name="Goodstein D."/>
            <person name="Barry K."/>
            <person name="Futrell-Griggs M."/>
            <person name="Abernathy B."/>
            <person name="Du J."/>
            <person name="Tian Z."/>
            <person name="Zhu L."/>
            <person name="Gill N."/>
            <person name="Joshi T."/>
            <person name="Libault M."/>
            <person name="Sethuraman A."/>
            <person name="Zhang X."/>
            <person name="Shinozaki K."/>
            <person name="Nguyen H."/>
            <person name="Wing R."/>
            <person name="Cregan P."/>
            <person name="Specht J."/>
            <person name="Grimwood J."/>
            <person name="Rokhsar D."/>
            <person name="Stacey G."/>
            <person name="Shoemaker R."/>
            <person name="Jackson S."/>
        </authorList>
    </citation>
    <scope>NUCLEOTIDE SEQUENCE</scope>
    <source>
        <tissue evidence="2">Callus</tissue>
    </source>
</reference>
<sequence>MKTFIGTSLDEHNSNLATDSCTTKDGVREKNQGEEQREHHHQASSHSTIMIIVQQLRPSYRSSLSMLTTSLLIIHVGKKKGE</sequence>
<dbReference type="Proteomes" id="UP000008827">
    <property type="component" value="Chromosome 19"/>
</dbReference>
<dbReference type="InParanoid" id="A0A0R0EMP9"/>
<reference evidence="3" key="2">
    <citation type="submission" date="2018-02" db="UniProtKB">
        <authorList>
            <consortium name="EnsemblPlants"/>
        </authorList>
    </citation>
    <scope>IDENTIFICATION</scope>
    <source>
        <strain evidence="3">Williams 82</strain>
    </source>
</reference>
<protein>
    <submittedName>
        <fullName evidence="2 3">Uncharacterized protein</fullName>
    </submittedName>
</protein>
<name>A0A0R0EMP9_SOYBN</name>
<feature type="compositionally biased region" description="Polar residues" evidence="1">
    <location>
        <begin position="14"/>
        <end position="23"/>
    </location>
</feature>